<dbReference type="PANTHER" id="PTHR46470">
    <property type="entry name" value="N-ACYLNEURAMINATE-9-PHOSPHATASE"/>
    <property type="match status" value="1"/>
</dbReference>
<dbReference type="InterPro" id="IPR041492">
    <property type="entry name" value="HAD_2"/>
</dbReference>
<dbReference type="SFLD" id="SFLDG01129">
    <property type="entry name" value="C1.5:_HAD__Beta-PGM__Phosphata"/>
    <property type="match status" value="1"/>
</dbReference>
<dbReference type="PANTHER" id="PTHR46470:SF2">
    <property type="entry name" value="GLYCERALDEHYDE 3-PHOSPHATE PHOSPHATASE"/>
    <property type="match status" value="1"/>
</dbReference>
<comment type="caution">
    <text evidence="5">The sequence shown here is derived from an EMBL/GenBank/DDBJ whole genome shotgun (WGS) entry which is preliminary data.</text>
</comment>
<proteinExistence type="predicted"/>
<dbReference type="SUPFAM" id="SSF56784">
    <property type="entry name" value="HAD-like"/>
    <property type="match status" value="1"/>
</dbReference>
<evidence type="ECO:0000256" key="2">
    <source>
        <dbReference type="ARBA" id="ARBA00022723"/>
    </source>
</evidence>
<dbReference type="Pfam" id="PF13419">
    <property type="entry name" value="HAD_2"/>
    <property type="match status" value="1"/>
</dbReference>
<evidence type="ECO:0000256" key="3">
    <source>
        <dbReference type="ARBA" id="ARBA00022801"/>
    </source>
</evidence>
<dbReference type="NCBIfam" id="TIGR01549">
    <property type="entry name" value="HAD-SF-IA-v1"/>
    <property type="match status" value="1"/>
</dbReference>
<keyword evidence="6" id="KW-1185">Reference proteome</keyword>
<dbReference type="RefSeq" id="WP_282913172.1">
    <property type="nucleotide sequence ID" value="NZ_JAGRPV010000002.1"/>
</dbReference>
<organism evidence="5 6">
    <name type="scientific">Cohnella hashimotonis</name>
    <dbReference type="NCBI Taxonomy" id="2826895"/>
    <lineage>
        <taxon>Bacteria</taxon>
        <taxon>Bacillati</taxon>
        <taxon>Bacillota</taxon>
        <taxon>Bacilli</taxon>
        <taxon>Bacillales</taxon>
        <taxon>Paenibacillaceae</taxon>
        <taxon>Cohnella</taxon>
    </lineage>
</organism>
<name>A0ABT6TTY7_9BACL</name>
<comment type="cofactor">
    <cofactor evidence="1">
        <name>Mg(2+)</name>
        <dbReference type="ChEBI" id="CHEBI:18420"/>
    </cofactor>
</comment>
<keyword evidence="4" id="KW-0460">Magnesium</keyword>
<dbReference type="EMBL" id="JAGRPV010000002">
    <property type="protein sequence ID" value="MDI4650321.1"/>
    <property type="molecule type" value="Genomic_DNA"/>
</dbReference>
<dbReference type="InterPro" id="IPR051400">
    <property type="entry name" value="HAD-like_hydrolase"/>
</dbReference>
<dbReference type="SFLD" id="SFLDS00003">
    <property type="entry name" value="Haloacid_Dehalogenase"/>
    <property type="match status" value="1"/>
</dbReference>
<dbReference type="Proteomes" id="UP001161691">
    <property type="component" value="Unassembled WGS sequence"/>
</dbReference>
<keyword evidence="2" id="KW-0479">Metal-binding</keyword>
<evidence type="ECO:0000256" key="1">
    <source>
        <dbReference type="ARBA" id="ARBA00001946"/>
    </source>
</evidence>
<dbReference type="InterPro" id="IPR023214">
    <property type="entry name" value="HAD_sf"/>
</dbReference>
<sequence length="237" mass="28251">MIKAIIFDLDDTLIPERQYIESGYKYIANIISFKLGKNSFELYHLLIELFEENSQKVFNRLFEKLEVTYSQEEIDNLVIEYRNHMPCIDFFEDVIPCIKLIKSKHIKLGIITDGFTRAQHQKLNVTKADEIFDEIIVTDDLGREYWKPHPRAFEIMKERLNVEFEEMIYVGDNPEKDFYIRKIYPIQTIRINRGGHYSLKDYKLGIKENLLISSLLELENIVKYGMFPYQLRCNSRT</sequence>
<reference evidence="5" key="1">
    <citation type="submission" date="2023-04" db="EMBL/GenBank/DDBJ databases">
        <title>Comparative genomic analysis of Cohnella hashimotonis sp. nov., isolated from the International Space Station.</title>
        <authorList>
            <person name="Venkateswaran K."/>
            <person name="Simpson A."/>
        </authorList>
    </citation>
    <scope>NUCLEOTIDE SEQUENCE</scope>
    <source>
        <strain evidence="5">F6_2S_P_1</strain>
    </source>
</reference>
<evidence type="ECO:0000313" key="6">
    <source>
        <dbReference type="Proteomes" id="UP001161691"/>
    </source>
</evidence>
<dbReference type="GO" id="GO:0016787">
    <property type="term" value="F:hydrolase activity"/>
    <property type="evidence" value="ECO:0007669"/>
    <property type="project" value="UniProtKB-KW"/>
</dbReference>
<dbReference type="Gene3D" id="3.40.50.1000">
    <property type="entry name" value="HAD superfamily/HAD-like"/>
    <property type="match status" value="1"/>
</dbReference>
<accession>A0ABT6TTY7</accession>
<evidence type="ECO:0000256" key="4">
    <source>
        <dbReference type="ARBA" id="ARBA00022842"/>
    </source>
</evidence>
<keyword evidence="3 5" id="KW-0378">Hydrolase</keyword>
<gene>
    <name evidence="5" type="ORF">KB449_35655</name>
</gene>
<protein>
    <submittedName>
        <fullName evidence="5">HAD-IA family hydrolase</fullName>
    </submittedName>
</protein>
<evidence type="ECO:0000313" key="5">
    <source>
        <dbReference type="EMBL" id="MDI4650321.1"/>
    </source>
</evidence>
<dbReference type="InterPro" id="IPR036412">
    <property type="entry name" value="HAD-like_sf"/>
</dbReference>
<dbReference type="InterPro" id="IPR006439">
    <property type="entry name" value="HAD-SF_hydro_IA"/>
</dbReference>
<dbReference type="Gene3D" id="1.10.150.520">
    <property type="match status" value="1"/>
</dbReference>